<keyword evidence="5" id="KW-1133">Transmembrane helix</keyword>
<dbReference type="GO" id="GO:0006935">
    <property type="term" value="P:chemotaxis"/>
    <property type="evidence" value="ECO:0007669"/>
    <property type="project" value="InterPro"/>
</dbReference>
<feature type="domain" description="HAMP" evidence="7">
    <location>
        <begin position="222"/>
        <end position="263"/>
    </location>
</feature>
<evidence type="ECO:0000256" key="4">
    <source>
        <dbReference type="PROSITE-ProRule" id="PRU00284"/>
    </source>
</evidence>
<dbReference type="PROSITE" id="PS50111">
    <property type="entry name" value="CHEMOTAXIS_TRANSDUC_2"/>
    <property type="match status" value="1"/>
</dbReference>
<protein>
    <recommendedName>
        <fullName evidence="10">Chemotaxis protein</fullName>
    </recommendedName>
</protein>
<keyword evidence="5" id="KW-0812">Transmembrane</keyword>
<dbReference type="RefSeq" id="WP_061897251.1">
    <property type="nucleotide sequence ID" value="NZ_LOBR01000039.1"/>
</dbReference>
<name>A0A151KYA6_9VIBR</name>
<dbReference type="GO" id="GO:0004888">
    <property type="term" value="F:transmembrane signaling receptor activity"/>
    <property type="evidence" value="ECO:0007669"/>
    <property type="project" value="InterPro"/>
</dbReference>
<dbReference type="FunFam" id="1.10.287.950:FF:000001">
    <property type="entry name" value="Methyl-accepting chemotaxis sensory transducer"/>
    <property type="match status" value="1"/>
</dbReference>
<evidence type="ECO:0000256" key="5">
    <source>
        <dbReference type="SAM" id="Phobius"/>
    </source>
</evidence>
<evidence type="ECO:0000313" key="9">
    <source>
        <dbReference type="Proteomes" id="UP000075346"/>
    </source>
</evidence>
<evidence type="ECO:0000256" key="2">
    <source>
        <dbReference type="ARBA" id="ARBA00023224"/>
    </source>
</evidence>
<evidence type="ECO:0000259" key="7">
    <source>
        <dbReference type="PROSITE" id="PS50885"/>
    </source>
</evidence>
<dbReference type="PANTHER" id="PTHR32089">
    <property type="entry name" value="METHYL-ACCEPTING CHEMOTAXIS PROTEIN MCPB"/>
    <property type="match status" value="1"/>
</dbReference>
<feature type="transmembrane region" description="Helical" evidence="5">
    <location>
        <begin position="187"/>
        <end position="209"/>
    </location>
</feature>
<evidence type="ECO:0000256" key="1">
    <source>
        <dbReference type="ARBA" id="ARBA00004370"/>
    </source>
</evidence>
<dbReference type="Pfam" id="PF00672">
    <property type="entry name" value="HAMP"/>
    <property type="match status" value="1"/>
</dbReference>
<feature type="domain" description="Methyl-accepting transducer" evidence="6">
    <location>
        <begin position="268"/>
        <end position="504"/>
    </location>
</feature>
<dbReference type="CDD" id="cd11386">
    <property type="entry name" value="MCP_signal"/>
    <property type="match status" value="1"/>
</dbReference>
<evidence type="ECO:0000259" key="6">
    <source>
        <dbReference type="PROSITE" id="PS50111"/>
    </source>
</evidence>
<comment type="similarity">
    <text evidence="3">Belongs to the methyl-accepting chemotaxis (MCP) protein family.</text>
</comment>
<dbReference type="Proteomes" id="UP000075346">
    <property type="component" value="Unassembled WGS sequence"/>
</dbReference>
<dbReference type="Gene3D" id="1.10.287.950">
    <property type="entry name" value="Methyl-accepting chemotaxis protein"/>
    <property type="match status" value="1"/>
</dbReference>
<dbReference type="GO" id="GO:0016020">
    <property type="term" value="C:membrane"/>
    <property type="evidence" value="ECO:0007669"/>
    <property type="project" value="UniProtKB-SubCell"/>
</dbReference>
<dbReference type="EMBL" id="LOBR01000039">
    <property type="protein sequence ID" value="KYN88243.1"/>
    <property type="molecule type" value="Genomic_DNA"/>
</dbReference>
<dbReference type="PRINTS" id="PR00260">
    <property type="entry name" value="CHEMTRNSDUCR"/>
</dbReference>
<evidence type="ECO:0000313" key="8">
    <source>
        <dbReference type="EMBL" id="KYN88243.1"/>
    </source>
</evidence>
<accession>A0A151KYA6</accession>
<keyword evidence="2 4" id="KW-0807">Transducer</keyword>
<dbReference type="SMART" id="SM00283">
    <property type="entry name" value="MA"/>
    <property type="match status" value="1"/>
</dbReference>
<dbReference type="Pfam" id="PF00015">
    <property type="entry name" value="MCPsignal"/>
    <property type="match status" value="1"/>
</dbReference>
<dbReference type="InterPro" id="IPR004090">
    <property type="entry name" value="Chemotax_Me-accpt_rcpt"/>
</dbReference>
<dbReference type="SUPFAM" id="SSF58104">
    <property type="entry name" value="Methyl-accepting chemotaxis protein (MCP) signaling domain"/>
    <property type="match status" value="1"/>
</dbReference>
<comment type="caution">
    <text evidence="8">The sequence shown here is derived from an EMBL/GenBank/DDBJ whole genome shotgun (WGS) entry which is preliminary data.</text>
</comment>
<dbReference type="InterPro" id="IPR003660">
    <property type="entry name" value="HAMP_dom"/>
</dbReference>
<keyword evidence="5" id="KW-0472">Membrane</keyword>
<comment type="subcellular location">
    <subcellularLocation>
        <location evidence="1">Membrane</location>
    </subcellularLocation>
</comment>
<dbReference type="PROSITE" id="PS50885">
    <property type="entry name" value="HAMP"/>
    <property type="match status" value="1"/>
</dbReference>
<reference evidence="9" key="1">
    <citation type="submission" date="2015-12" db="EMBL/GenBank/DDBJ databases">
        <authorList>
            <person name="Shamseldin A."/>
            <person name="Moawad H."/>
            <person name="Abd El-Rahim W.M."/>
            <person name="Sadowsky M.J."/>
        </authorList>
    </citation>
    <scope>NUCLEOTIDE SEQUENCE [LARGE SCALE GENOMIC DNA]</scope>
    <source>
        <strain evidence="9">2538-88</strain>
    </source>
</reference>
<organism evidence="8 9">
    <name type="scientific">Vibrio cidicii</name>
    <dbReference type="NCBI Taxonomy" id="1763883"/>
    <lineage>
        <taxon>Bacteria</taxon>
        <taxon>Pseudomonadati</taxon>
        <taxon>Pseudomonadota</taxon>
        <taxon>Gammaproteobacteria</taxon>
        <taxon>Vibrionales</taxon>
        <taxon>Vibrionaceae</taxon>
        <taxon>Vibrio</taxon>
    </lineage>
</organism>
<dbReference type="AlphaFoldDB" id="A0A151KYA6"/>
<dbReference type="GO" id="GO:0007165">
    <property type="term" value="P:signal transduction"/>
    <property type="evidence" value="ECO:0007669"/>
    <property type="project" value="UniProtKB-KW"/>
</dbReference>
<proteinExistence type="inferred from homology"/>
<gene>
    <name evidence="8" type="ORF">ATY37_16445</name>
</gene>
<sequence>MSFIINKLTIKQQLLGLIATLLLTLVAVLALSLLKVGDTNRETNEQVEELVTRNKGVIDNQLVPFSVIRMTFNQAVYMQSVRQQYAQRLNEWKSATVAAIRAGGMTDSAKKAIEMVEKYYAHHVKGPEFFDRYDNGSVSEDEFLRFMQQGSQLAQTYNNSLNNYLNTLATNTIKRVADSESSTEQSLWLVVMFFCATMLAGFVVSFWLANAMSKQSQNICSALEKMAKGDLTVTLPKQDGHNEMIVLAGYFNQTVANFREVVKDLSTIASSVASASSELSAVMVQADANSKEESHQITQIATAINQMSATAKEVSSNASKAEQGAGAAMESVSSGHKAVSELQNVSTQITNSVESTAKTLDELKSYSLEINSVVEVIGDVSEQTNLLALNAAIEAARAGEQGRGFAVVADEVRSLAGKTQKSTESIRDLIERLQSKVDQTSGEMNGNLTMVQRSQEVVSSVAGSFTAINQAVVSISDVNSMVATASEEQSAVSSDISRSIEVVSNMVNQNVSGISQSATATEELARLAEEQQRKLLEFRV</sequence>
<dbReference type="InterPro" id="IPR004089">
    <property type="entry name" value="MCPsignal_dom"/>
</dbReference>
<evidence type="ECO:0008006" key="10">
    <source>
        <dbReference type="Google" id="ProtNLM"/>
    </source>
</evidence>
<evidence type="ECO:0000256" key="3">
    <source>
        <dbReference type="ARBA" id="ARBA00029447"/>
    </source>
</evidence>
<dbReference type="PANTHER" id="PTHR32089:SF33">
    <property type="entry name" value="TOXIN COREGULATED PILUS BIOSYNTHESIS PROTEIN I"/>
    <property type="match status" value="1"/>
</dbReference>